<evidence type="ECO:0000256" key="10">
    <source>
        <dbReference type="ARBA" id="ARBA00023242"/>
    </source>
</evidence>
<keyword evidence="9" id="KW-0508">mRNA splicing</keyword>
<dbReference type="GO" id="GO:0006397">
    <property type="term" value="P:mRNA processing"/>
    <property type="evidence" value="ECO:0007669"/>
    <property type="project" value="UniProtKB-KW"/>
</dbReference>
<evidence type="ECO:0000256" key="9">
    <source>
        <dbReference type="ARBA" id="ARBA00023187"/>
    </source>
</evidence>
<dbReference type="Proteomes" id="UP000001593">
    <property type="component" value="Unassembled WGS sequence"/>
</dbReference>
<dbReference type="HOGENOM" id="CLU_059812_0_0_1"/>
<feature type="compositionally biased region" description="Low complexity" evidence="11">
    <location>
        <begin position="288"/>
        <end position="302"/>
    </location>
</feature>
<dbReference type="PANTHER" id="PTHR32297:SF1">
    <property type="entry name" value="SODIUM CHANNEL MODIFIER 1"/>
    <property type="match status" value="1"/>
</dbReference>
<dbReference type="GO" id="GO:0016607">
    <property type="term" value="C:nuclear speck"/>
    <property type="evidence" value="ECO:0007669"/>
    <property type="project" value="UniProtKB-SubCell"/>
</dbReference>
<evidence type="ECO:0000259" key="12">
    <source>
        <dbReference type="Pfam" id="PF15803"/>
    </source>
</evidence>
<evidence type="ECO:0000256" key="1">
    <source>
        <dbReference type="ARBA" id="ARBA00004324"/>
    </source>
</evidence>
<evidence type="ECO:0000256" key="7">
    <source>
        <dbReference type="ARBA" id="ARBA00022771"/>
    </source>
</evidence>
<comment type="subcellular location">
    <subcellularLocation>
        <location evidence="1">Nucleus speckle</location>
    </subcellularLocation>
    <subcellularLocation>
        <location evidence="2">Nucleus</location>
        <location evidence="2">Nucleoplasm</location>
    </subcellularLocation>
</comment>
<feature type="domain" description="Sodium channel modifier 1 zinc-finger" evidence="12">
    <location>
        <begin position="44"/>
        <end position="70"/>
    </location>
</feature>
<dbReference type="STRING" id="45351.A7RPM3"/>
<evidence type="ECO:0000256" key="2">
    <source>
        <dbReference type="ARBA" id="ARBA00004642"/>
    </source>
</evidence>
<sequence length="389" mass="44001">MAFKRVADDFDDFKIQKKRRVNDLLLDEIPIDEAIITKNGKLACLVCNHRPVFDTSAVLSIHRQGKKHLATSKLPFTCVTYHLATSKLPFTCVTYHLTSKLPFTCVTYHLATSKLPFTCVTYHLATSKLPFTCVTYHLTSKLPFTCVTYHLTSKLPFTCVTYHLASKLPFTCVTYHLASKLPFTCATYHLANVAIKLERAKQDAELKQKREHESYLKNSDKSGTETAPLLGLTNRNKIIALKTRTSSLVEVDTTNQQKYKNLPFFQPQMQFKDFKPSLHVTSEDNKNSSDQTTTTEQSCSSSKNTVQVKSVDTLDNNLSQNRVHSQGSQLLNTGALSSPCASPSKKLRAEYLVRMRQQGWIMGNDGKWRRDQDAEFDSDEEEPPHPPNV</sequence>
<name>A7RPM3_NEMVE</name>
<gene>
    <name evidence="14" type="ORF">NEMVEDRAFT_v1g239809</name>
</gene>
<dbReference type="GO" id="GO:0008270">
    <property type="term" value="F:zinc ion binding"/>
    <property type="evidence" value="ECO:0007669"/>
    <property type="project" value="UniProtKB-KW"/>
</dbReference>
<dbReference type="InterPro" id="IPR031622">
    <property type="entry name" value="Znf-SCNM1"/>
</dbReference>
<feature type="region of interest" description="Disordered" evidence="11">
    <location>
        <begin position="279"/>
        <end position="343"/>
    </location>
</feature>
<evidence type="ECO:0000313" key="14">
    <source>
        <dbReference type="EMBL" id="EDO46534.1"/>
    </source>
</evidence>
<dbReference type="InParanoid" id="A7RPM3"/>
<dbReference type="Pfam" id="PF15803">
    <property type="entry name" value="zf-SCNM1"/>
    <property type="match status" value="1"/>
</dbReference>
<feature type="region of interest" description="Disordered" evidence="11">
    <location>
        <begin position="208"/>
        <end position="228"/>
    </location>
</feature>
<keyword evidence="8" id="KW-0862">Zinc</keyword>
<dbReference type="PANTHER" id="PTHR32297">
    <property type="entry name" value="SODIUM CHANNEL MODIFIER 1"/>
    <property type="match status" value="1"/>
</dbReference>
<feature type="domain" description="Sodium channel modifier 1 acidic C-terminal" evidence="13">
    <location>
        <begin position="342"/>
        <end position="388"/>
    </location>
</feature>
<keyword evidence="10" id="KW-0539">Nucleus</keyword>
<keyword evidence="6" id="KW-0747">Spliceosome</keyword>
<evidence type="ECO:0000313" key="15">
    <source>
        <dbReference type="Proteomes" id="UP000001593"/>
    </source>
</evidence>
<feature type="compositionally biased region" description="Basic and acidic residues" evidence="11">
    <location>
        <begin position="208"/>
        <end position="223"/>
    </location>
</feature>
<keyword evidence="15" id="KW-1185">Reference proteome</keyword>
<dbReference type="EMBL" id="DS469526">
    <property type="protein sequence ID" value="EDO46534.1"/>
    <property type="molecule type" value="Genomic_DNA"/>
</dbReference>
<dbReference type="GO" id="GO:0005634">
    <property type="term" value="C:nucleus"/>
    <property type="evidence" value="ECO:0000318"/>
    <property type="project" value="GO_Central"/>
</dbReference>
<dbReference type="OMA" id="KLPFTCV"/>
<proteinExistence type="predicted"/>
<dbReference type="Pfam" id="PF15805">
    <property type="entry name" value="SCNM1_acidic"/>
    <property type="match status" value="1"/>
</dbReference>
<keyword evidence="5" id="KW-0479">Metal-binding</keyword>
<organism evidence="14 15">
    <name type="scientific">Nematostella vectensis</name>
    <name type="common">Starlet sea anemone</name>
    <dbReference type="NCBI Taxonomy" id="45351"/>
    <lineage>
        <taxon>Eukaryota</taxon>
        <taxon>Metazoa</taxon>
        <taxon>Cnidaria</taxon>
        <taxon>Anthozoa</taxon>
        <taxon>Hexacorallia</taxon>
        <taxon>Actiniaria</taxon>
        <taxon>Edwardsiidae</taxon>
        <taxon>Nematostella</taxon>
    </lineage>
</organism>
<evidence type="ECO:0000256" key="6">
    <source>
        <dbReference type="ARBA" id="ARBA00022728"/>
    </source>
</evidence>
<evidence type="ECO:0000256" key="8">
    <source>
        <dbReference type="ARBA" id="ARBA00022833"/>
    </source>
</evidence>
<evidence type="ECO:0000256" key="5">
    <source>
        <dbReference type="ARBA" id="ARBA00022723"/>
    </source>
</evidence>
<protein>
    <recommendedName>
        <fullName evidence="3">Sodium channel modifier 1</fullName>
    </recommendedName>
</protein>
<keyword evidence="7" id="KW-0863">Zinc-finger</keyword>
<evidence type="ECO:0000256" key="4">
    <source>
        <dbReference type="ARBA" id="ARBA00022664"/>
    </source>
</evidence>
<dbReference type="InterPro" id="IPR033570">
    <property type="entry name" value="SCNM1"/>
</dbReference>
<evidence type="ECO:0000256" key="3">
    <source>
        <dbReference type="ARBA" id="ARBA00020620"/>
    </source>
</evidence>
<dbReference type="eggNOG" id="ENOG502QWNV">
    <property type="taxonomic scope" value="Eukaryota"/>
</dbReference>
<keyword evidence="4" id="KW-0507">mRNA processing</keyword>
<reference evidence="14 15" key="1">
    <citation type="journal article" date="2007" name="Science">
        <title>Sea anemone genome reveals ancestral eumetazoan gene repertoire and genomic organization.</title>
        <authorList>
            <person name="Putnam N.H."/>
            <person name="Srivastava M."/>
            <person name="Hellsten U."/>
            <person name="Dirks B."/>
            <person name="Chapman J."/>
            <person name="Salamov A."/>
            <person name="Terry A."/>
            <person name="Shapiro H."/>
            <person name="Lindquist E."/>
            <person name="Kapitonov V.V."/>
            <person name="Jurka J."/>
            <person name="Genikhovich G."/>
            <person name="Grigoriev I.V."/>
            <person name="Lucas S.M."/>
            <person name="Steele R.E."/>
            <person name="Finnerty J.R."/>
            <person name="Technau U."/>
            <person name="Martindale M.Q."/>
            <person name="Rokhsar D.S."/>
        </authorList>
    </citation>
    <scope>NUCLEOTIDE SEQUENCE [LARGE SCALE GENOMIC DNA]</scope>
    <source>
        <strain evidence="15">CH2 X CH6</strain>
    </source>
</reference>
<feature type="compositionally biased region" description="Polar residues" evidence="11">
    <location>
        <begin position="303"/>
        <end position="341"/>
    </location>
</feature>
<evidence type="ECO:0000259" key="13">
    <source>
        <dbReference type="Pfam" id="PF15805"/>
    </source>
</evidence>
<dbReference type="InterPro" id="IPR031625">
    <property type="entry name" value="SCNM1_acidic"/>
</dbReference>
<evidence type="ECO:0000256" key="11">
    <source>
        <dbReference type="SAM" id="MobiDB-lite"/>
    </source>
</evidence>
<accession>A7RPM3</accession>
<dbReference type="GO" id="GO:0008380">
    <property type="term" value="P:RNA splicing"/>
    <property type="evidence" value="ECO:0000318"/>
    <property type="project" value="GO_Central"/>
</dbReference>
<dbReference type="AlphaFoldDB" id="A7RPM3"/>
<feature type="region of interest" description="Disordered" evidence="11">
    <location>
        <begin position="362"/>
        <end position="389"/>
    </location>
</feature>
<dbReference type="GO" id="GO:0005681">
    <property type="term" value="C:spliceosomal complex"/>
    <property type="evidence" value="ECO:0007669"/>
    <property type="project" value="UniProtKB-KW"/>
</dbReference>